<dbReference type="GO" id="GO:0006397">
    <property type="term" value="P:mRNA processing"/>
    <property type="evidence" value="ECO:0007669"/>
    <property type="project" value="UniProtKB-KW"/>
</dbReference>
<comment type="similarity">
    <text evidence="1">Belongs to the DEAD box helicase family. DEAH subfamily.</text>
</comment>
<dbReference type="InterPro" id="IPR027417">
    <property type="entry name" value="P-loop_NTPase"/>
</dbReference>
<dbReference type="GO" id="GO:0071013">
    <property type="term" value="C:catalytic step 2 spliceosome"/>
    <property type="evidence" value="ECO:0007669"/>
    <property type="project" value="TreeGrafter"/>
</dbReference>
<evidence type="ECO:0000256" key="3">
    <source>
        <dbReference type="ARBA" id="ARBA00022664"/>
    </source>
</evidence>
<keyword evidence="4" id="KW-0547">Nucleotide-binding</keyword>
<dbReference type="InterPro" id="IPR011709">
    <property type="entry name" value="DEAD-box_helicase_OB_fold"/>
</dbReference>
<dbReference type="InterPro" id="IPR014001">
    <property type="entry name" value="Helicase_ATP-bd"/>
</dbReference>
<dbReference type="GO" id="GO:0005524">
    <property type="term" value="F:ATP binding"/>
    <property type="evidence" value="ECO:0007669"/>
    <property type="project" value="UniProtKB-KW"/>
</dbReference>
<dbReference type="PROSITE" id="PS51194">
    <property type="entry name" value="HELICASE_CTER"/>
    <property type="match status" value="1"/>
</dbReference>
<evidence type="ECO:0000256" key="10">
    <source>
        <dbReference type="ARBA" id="ARBA00058987"/>
    </source>
</evidence>
<comment type="function">
    <text evidence="10">May be involved in pre-mRNA splicing.</text>
</comment>
<keyword evidence="6" id="KW-0347">Helicase</keyword>
<dbReference type="Gene3D" id="3.40.50.300">
    <property type="entry name" value="P-loop containing nucleotide triphosphate hydrolases"/>
    <property type="match status" value="2"/>
</dbReference>
<proteinExistence type="inferred from homology"/>
<accession>A0A8C0E4W3</accession>
<feature type="domain" description="Helicase C-terminal" evidence="15">
    <location>
        <begin position="230"/>
        <end position="407"/>
    </location>
</feature>
<dbReference type="PROSITE" id="PS00690">
    <property type="entry name" value="DEAH_ATP_HELICASE"/>
    <property type="match status" value="1"/>
</dbReference>
<dbReference type="PANTHER" id="PTHR18934">
    <property type="entry name" value="ATP-DEPENDENT RNA HELICASE"/>
    <property type="match status" value="1"/>
</dbReference>
<dbReference type="InterPro" id="IPR048333">
    <property type="entry name" value="HA2_WH"/>
</dbReference>
<comment type="subunit">
    <text evidence="11">Identified in the spliceosome C complex.</text>
</comment>
<dbReference type="InterPro" id="IPR002464">
    <property type="entry name" value="DNA/RNA_helicase_DEAH_CS"/>
</dbReference>
<dbReference type="InterPro" id="IPR007502">
    <property type="entry name" value="Helicase-assoc_dom"/>
</dbReference>
<dbReference type="GO" id="GO:0003724">
    <property type="term" value="F:RNA helicase activity"/>
    <property type="evidence" value="ECO:0007669"/>
    <property type="project" value="UniProtKB-EC"/>
</dbReference>
<dbReference type="PANTHER" id="PTHR18934:SF136">
    <property type="entry name" value="ATP-DEPENDENT RNA HELICASE DHX35-RELATED"/>
    <property type="match status" value="1"/>
</dbReference>
<evidence type="ECO:0000259" key="14">
    <source>
        <dbReference type="PROSITE" id="PS51192"/>
    </source>
</evidence>
<evidence type="ECO:0000256" key="12">
    <source>
        <dbReference type="ARBA" id="ARBA00074011"/>
    </source>
</evidence>
<evidence type="ECO:0000256" key="2">
    <source>
        <dbReference type="ARBA" id="ARBA00012552"/>
    </source>
</evidence>
<dbReference type="Pfam" id="PF21010">
    <property type="entry name" value="HA2_C"/>
    <property type="match status" value="1"/>
</dbReference>
<evidence type="ECO:0000256" key="5">
    <source>
        <dbReference type="ARBA" id="ARBA00022801"/>
    </source>
</evidence>
<dbReference type="Pfam" id="PF00271">
    <property type="entry name" value="Helicase_C"/>
    <property type="match status" value="1"/>
</dbReference>
<sequence length="672" mass="75449">MAAPVGPVKFWRPGTEGPGVSISEERQSLAENSATTVVYNPYAALSIEQQRQKLPVFKYLAEAGWTAEGRVVGVTQPRRVAAVTVAGRVAEERGAVLGHEVGYCIRFDDCTNPLATRIKFLTDGMLVREMMVDPLLTKYSAIMLDEAHERTLYTDIAIGLLKKIQKKRGDLRLIVASATLDAEKFWDFFNQNDTSDPARDTCVILTVEGRTFPVDIFYLQSPVPDYIKSTVETVMKIHQTEGDGDILAFLTGQEEVETVVSMLIEQARALGRTGMKRHLRVLPMYAGLPSFEQMKVFERVSRTVRKVIVATNVAETSITISGIVYVIDCGFVKLRAYNPRTAIECLVVVPVSQASARQRAGRGGRSRSGKCFRLYTEEAFDQLPQSTVPDMQRSNLAPVILQLKALGIDNVLRFHFMSPPPAQSMVQALELLYALGGLDKDCRLTEPLGMRIAEFPLNPMFAKMLLESGNFGCSQEILSIAAMMQIQNVFVVPSNQKSQAIRVHRKFAVEEGDHLTMLNVYEAFIKHNKNSQWCQEHFLNYKGLVRAVTVREQLKKLLVKFQVPKKSSEGDPDPVLRCIVSGFFANAARFHSTGAYRTIRDDHELHIHPASVLYAEKPPRWVIYNEVIQTSKYYMRDVTAIESAWLLELAPHFYQQGTHLSLKAKRAKVQDQ</sequence>
<evidence type="ECO:0000256" key="13">
    <source>
        <dbReference type="ARBA" id="ARBA00083362"/>
    </source>
</evidence>
<dbReference type="GO" id="GO:0003723">
    <property type="term" value="F:RNA binding"/>
    <property type="evidence" value="ECO:0007669"/>
    <property type="project" value="TreeGrafter"/>
</dbReference>
<dbReference type="SMART" id="SM00487">
    <property type="entry name" value="DEXDc"/>
    <property type="match status" value="1"/>
</dbReference>
<dbReference type="Ensembl" id="ENSBMST00010031933.1">
    <property type="protein sequence ID" value="ENSBMSP00010029004.1"/>
    <property type="gene ID" value="ENSBMSG00010021036.1"/>
</dbReference>
<evidence type="ECO:0000259" key="15">
    <source>
        <dbReference type="PROSITE" id="PS51194"/>
    </source>
</evidence>
<feature type="domain" description="Helicase ATP-binding" evidence="14">
    <location>
        <begin position="54"/>
        <end position="198"/>
    </location>
</feature>
<evidence type="ECO:0000256" key="4">
    <source>
        <dbReference type="ARBA" id="ARBA00022741"/>
    </source>
</evidence>
<evidence type="ECO:0000256" key="9">
    <source>
        <dbReference type="ARBA" id="ARBA00047984"/>
    </source>
</evidence>
<reference evidence="16" key="1">
    <citation type="submission" date="2023-09" db="UniProtKB">
        <authorList>
            <consortium name="Ensembl"/>
        </authorList>
    </citation>
    <scope>IDENTIFICATION</scope>
</reference>
<keyword evidence="8" id="KW-0508">mRNA splicing</keyword>
<dbReference type="FunFam" id="3.40.50.300:FF:000007">
    <property type="entry name" value="Pre-mRNA-splicing factor ATP-dependent RNA helicase"/>
    <property type="match status" value="1"/>
</dbReference>
<dbReference type="SUPFAM" id="SSF52540">
    <property type="entry name" value="P-loop containing nucleoside triphosphate hydrolases"/>
    <property type="match status" value="1"/>
</dbReference>
<keyword evidence="3" id="KW-0507">mRNA processing</keyword>
<dbReference type="SMART" id="SM00847">
    <property type="entry name" value="HA2"/>
    <property type="match status" value="1"/>
</dbReference>
<evidence type="ECO:0000256" key="6">
    <source>
        <dbReference type="ARBA" id="ARBA00022806"/>
    </source>
</evidence>
<dbReference type="GO" id="GO:0008380">
    <property type="term" value="P:RNA splicing"/>
    <property type="evidence" value="ECO:0007669"/>
    <property type="project" value="UniProtKB-KW"/>
</dbReference>
<keyword evidence="5" id="KW-0378">Hydrolase</keyword>
<organism evidence="16">
    <name type="scientific">Balaenoptera musculus</name>
    <name type="common">Blue whale</name>
    <dbReference type="NCBI Taxonomy" id="9771"/>
    <lineage>
        <taxon>Eukaryota</taxon>
        <taxon>Metazoa</taxon>
        <taxon>Chordata</taxon>
        <taxon>Craniata</taxon>
        <taxon>Vertebrata</taxon>
        <taxon>Euteleostomi</taxon>
        <taxon>Mammalia</taxon>
        <taxon>Eutheria</taxon>
        <taxon>Laurasiatheria</taxon>
        <taxon>Artiodactyla</taxon>
        <taxon>Whippomorpha</taxon>
        <taxon>Cetacea</taxon>
        <taxon>Mysticeti</taxon>
        <taxon>Balaenopteridae</taxon>
        <taxon>Balaenoptera</taxon>
    </lineage>
</organism>
<name>A0A8C0E4W3_BALMU</name>
<evidence type="ECO:0000256" key="11">
    <source>
        <dbReference type="ARBA" id="ARBA00062997"/>
    </source>
</evidence>
<evidence type="ECO:0000313" key="16">
    <source>
        <dbReference type="Ensembl" id="ENSBMSP00010029004.1"/>
    </source>
</evidence>
<dbReference type="FunFam" id="1.20.120.1080:FF:000007">
    <property type="entry name" value="Probable ATP-dependent RNA helicase DHX35"/>
    <property type="match status" value="1"/>
</dbReference>
<gene>
    <name evidence="16" type="primary">DHX35</name>
</gene>
<dbReference type="Pfam" id="PF04408">
    <property type="entry name" value="WHD_HA2"/>
    <property type="match status" value="1"/>
</dbReference>
<dbReference type="InterPro" id="IPR001650">
    <property type="entry name" value="Helicase_C-like"/>
</dbReference>
<dbReference type="GeneTree" id="ENSGT00940000156142"/>
<dbReference type="AlphaFoldDB" id="A0A8C0E4W3"/>
<evidence type="ECO:0000256" key="7">
    <source>
        <dbReference type="ARBA" id="ARBA00022840"/>
    </source>
</evidence>
<comment type="catalytic activity">
    <reaction evidence="9">
        <text>ATP + H2O = ADP + phosphate + H(+)</text>
        <dbReference type="Rhea" id="RHEA:13065"/>
        <dbReference type="ChEBI" id="CHEBI:15377"/>
        <dbReference type="ChEBI" id="CHEBI:15378"/>
        <dbReference type="ChEBI" id="CHEBI:30616"/>
        <dbReference type="ChEBI" id="CHEBI:43474"/>
        <dbReference type="ChEBI" id="CHEBI:456216"/>
        <dbReference type="EC" id="3.6.4.13"/>
    </reaction>
</comment>
<dbReference type="GO" id="GO:0016787">
    <property type="term" value="F:hydrolase activity"/>
    <property type="evidence" value="ECO:0007669"/>
    <property type="project" value="UniProtKB-KW"/>
</dbReference>
<evidence type="ECO:0000256" key="8">
    <source>
        <dbReference type="ARBA" id="ARBA00023187"/>
    </source>
</evidence>
<dbReference type="PROSITE" id="PS51192">
    <property type="entry name" value="HELICASE_ATP_BIND_1"/>
    <property type="match status" value="1"/>
</dbReference>
<dbReference type="EC" id="3.6.4.13" evidence="2"/>
<protein>
    <recommendedName>
        <fullName evidence="12">Probable ATP-dependent RNA helicase DHX35</fullName>
        <ecNumber evidence="2">3.6.4.13</ecNumber>
    </recommendedName>
    <alternativeName>
        <fullName evidence="13">DEAH box protein 35</fullName>
    </alternativeName>
</protein>
<dbReference type="Gene3D" id="1.20.120.1080">
    <property type="match status" value="1"/>
</dbReference>
<evidence type="ECO:0000256" key="1">
    <source>
        <dbReference type="ARBA" id="ARBA00008792"/>
    </source>
</evidence>
<dbReference type="Pfam" id="PF07717">
    <property type="entry name" value="OB_NTP_bind"/>
    <property type="match status" value="1"/>
</dbReference>
<dbReference type="CDD" id="cd18791">
    <property type="entry name" value="SF2_C_RHA"/>
    <property type="match status" value="1"/>
</dbReference>
<keyword evidence="7" id="KW-0067">ATP-binding</keyword>
<dbReference type="FunFam" id="3.40.50.300:FF:000578">
    <property type="entry name" value="probable ATP-dependent RNA helicase DHX35"/>
    <property type="match status" value="1"/>
</dbReference>
<dbReference type="SMART" id="SM00490">
    <property type="entry name" value="HELICc"/>
    <property type="match status" value="1"/>
</dbReference>